<accession>A0A0F9D659</accession>
<dbReference type="AlphaFoldDB" id="A0A0F9D659"/>
<gene>
    <name evidence="2" type="ORF">LCGC14_2239050</name>
</gene>
<dbReference type="EMBL" id="LAZR01030289">
    <property type="protein sequence ID" value="KKL57074.1"/>
    <property type="molecule type" value="Genomic_DNA"/>
</dbReference>
<proteinExistence type="predicted"/>
<evidence type="ECO:0000256" key="1">
    <source>
        <dbReference type="SAM" id="MobiDB-lite"/>
    </source>
</evidence>
<organism evidence="2">
    <name type="scientific">marine sediment metagenome</name>
    <dbReference type="NCBI Taxonomy" id="412755"/>
    <lineage>
        <taxon>unclassified sequences</taxon>
        <taxon>metagenomes</taxon>
        <taxon>ecological metagenomes</taxon>
    </lineage>
</organism>
<sequence length="186" mass="19935">MTHAMGTRQGRSLTELAPMGRGYRRAGGADAVGGRGSRQRLHDSRLPGHPQVVVPGEVRPARLLEHPQFAHLLTLLTVTLGRYADRLSPGCGPRNPTVAPRAGRSADSAVSLLTSPGRSDTFCRSQQQALIVWGVPEAALSGVGEPVAAARPGLRSGHRRRLDALISPHRGVSLRPAVTITRWCNW</sequence>
<protein>
    <submittedName>
        <fullName evidence="2">Uncharacterized protein</fullName>
    </submittedName>
</protein>
<name>A0A0F9D659_9ZZZZ</name>
<evidence type="ECO:0000313" key="2">
    <source>
        <dbReference type="EMBL" id="KKL57074.1"/>
    </source>
</evidence>
<reference evidence="2" key="1">
    <citation type="journal article" date="2015" name="Nature">
        <title>Complex archaea that bridge the gap between prokaryotes and eukaryotes.</title>
        <authorList>
            <person name="Spang A."/>
            <person name="Saw J.H."/>
            <person name="Jorgensen S.L."/>
            <person name="Zaremba-Niedzwiedzka K."/>
            <person name="Martijn J."/>
            <person name="Lind A.E."/>
            <person name="van Eijk R."/>
            <person name="Schleper C."/>
            <person name="Guy L."/>
            <person name="Ettema T.J."/>
        </authorList>
    </citation>
    <scope>NUCLEOTIDE SEQUENCE</scope>
</reference>
<comment type="caution">
    <text evidence="2">The sequence shown here is derived from an EMBL/GenBank/DDBJ whole genome shotgun (WGS) entry which is preliminary data.</text>
</comment>
<feature type="region of interest" description="Disordered" evidence="1">
    <location>
        <begin position="21"/>
        <end position="52"/>
    </location>
</feature>